<dbReference type="Proteomes" id="UP001058074">
    <property type="component" value="Unassembled WGS sequence"/>
</dbReference>
<dbReference type="EMBL" id="BROD01000001">
    <property type="protein sequence ID" value="GKX68252.1"/>
    <property type="molecule type" value="Genomic_DNA"/>
</dbReference>
<keyword evidence="2" id="KW-1185">Reference proteome</keyword>
<comment type="caution">
    <text evidence="1">The sequence shown here is derived from an EMBL/GenBank/DDBJ whole genome shotgun (WGS) entry which is preliminary data.</text>
</comment>
<sequence>MYKLLLVDDEDEVRQGIVKKIKWEEYGFELSGEARNGREALEIAEKVMPDVVITDIKMPFMDGIQLSEELRKSIAAVKIVILTGFDEFEYAQKAVNLKVTEYVLKPVSSEDLINILLKLKAQLDDEIAKREDMELLKTHYIKSLPVLKEKFFSSLITSRIEKDEIYEKCSNYGIDLIGEYFTVAVIRIQDNILKHNHKYQTTEEAELIIYSVLNVVNEIGDMHNIHNIFIHDDNIVLIISSQEQKYKTLSVVALSILEQIRQSVEKYLNLEITIGLGTIVNDISMISDSWMNAVSALDYSLILGSNRIIWIEDIEPGSKDKIVFDKNMEHELESSIKVGTEKEVIETIDKMFCKLTDTKASFKDCQIYLLEMLTAILKAAQSSNIDLTTVFGADYNLFMDIYRFKDLRHIEDWFKEVSLKIMNYIMEERKDTCQLIVEKAKEYISKNYSESDINIIGLCNYLHISQTYFSLIFKKETKMTFINYLTAIRMDEAKRLLKTTDMKNFEVAREVGYSEPNYFSYCFKRYLGMSPSEYRSSKVM</sequence>
<organism evidence="1 2">
    <name type="scientific">Inconstantimicrobium mannanitabidum</name>
    <dbReference type="NCBI Taxonomy" id="1604901"/>
    <lineage>
        <taxon>Bacteria</taxon>
        <taxon>Bacillati</taxon>
        <taxon>Bacillota</taxon>
        <taxon>Clostridia</taxon>
        <taxon>Eubacteriales</taxon>
        <taxon>Clostridiaceae</taxon>
        <taxon>Inconstantimicrobium</taxon>
    </lineage>
</organism>
<name>A0ACB5RGN7_9CLOT</name>
<evidence type="ECO:0000313" key="2">
    <source>
        <dbReference type="Proteomes" id="UP001058074"/>
    </source>
</evidence>
<accession>A0ACB5RGN7</accession>
<evidence type="ECO:0000313" key="1">
    <source>
        <dbReference type="EMBL" id="GKX68252.1"/>
    </source>
</evidence>
<keyword evidence="1" id="KW-0238">DNA-binding</keyword>
<protein>
    <submittedName>
        <fullName evidence="1">DNA-binding response regulator</fullName>
    </submittedName>
</protein>
<gene>
    <name evidence="1" type="ORF">rsdtw13_35100</name>
</gene>
<proteinExistence type="predicted"/>
<reference evidence="1" key="1">
    <citation type="journal article" date="2025" name="Int. J. Syst. Evol. Microbiol.">
        <title>Inconstantimicrobium mannanitabidum sp. nov., a novel member of the family Clostridiaceae isolated from anoxic soil under the treatment of reductive soil disinfestation.</title>
        <authorList>
            <person name="Ueki A."/>
            <person name="Tonouchi A."/>
            <person name="Honma S."/>
            <person name="Kaku N."/>
            <person name="Ueki K."/>
        </authorList>
    </citation>
    <scope>NUCLEOTIDE SEQUENCE</scope>
    <source>
        <strain evidence="1">TW13</strain>
    </source>
</reference>